<evidence type="ECO:0000256" key="2">
    <source>
        <dbReference type="ARBA" id="ARBA00022737"/>
    </source>
</evidence>
<evidence type="ECO:0000256" key="1">
    <source>
        <dbReference type="ARBA" id="ARBA00022614"/>
    </source>
</evidence>
<reference evidence="4" key="1">
    <citation type="submission" date="2023-05" db="EMBL/GenBank/DDBJ databases">
        <authorList>
            <person name="Huff M."/>
        </authorList>
    </citation>
    <scope>NUCLEOTIDE SEQUENCE</scope>
</reference>
<dbReference type="PANTHER" id="PTHR48056:SF78">
    <property type="entry name" value="PROTEIN KINASE DOMAIN-CONTAINING PROTEIN"/>
    <property type="match status" value="1"/>
</dbReference>
<dbReference type="Pfam" id="PF00560">
    <property type="entry name" value="LRR_1"/>
    <property type="match status" value="1"/>
</dbReference>
<dbReference type="PANTHER" id="PTHR48056">
    <property type="entry name" value="LRR RECEPTOR-LIKE SERINE/THREONINE-PROTEIN KINASE-RELATED"/>
    <property type="match status" value="1"/>
</dbReference>
<dbReference type="InterPro" id="IPR050647">
    <property type="entry name" value="Plant_LRR-RLKs"/>
</dbReference>
<keyword evidence="2" id="KW-0677">Repeat</keyword>
<keyword evidence="5" id="KW-1185">Reference proteome</keyword>
<evidence type="ECO:0000256" key="3">
    <source>
        <dbReference type="ARBA" id="ARBA00023180"/>
    </source>
</evidence>
<dbReference type="SUPFAM" id="SSF52058">
    <property type="entry name" value="L domain-like"/>
    <property type="match status" value="1"/>
</dbReference>
<proteinExistence type="predicted"/>
<dbReference type="GO" id="GO:0033612">
    <property type="term" value="F:receptor serine/threonine kinase binding"/>
    <property type="evidence" value="ECO:0007669"/>
    <property type="project" value="TreeGrafter"/>
</dbReference>
<dbReference type="Proteomes" id="UP000834106">
    <property type="component" value="Chromosome 20"/>
</dbReference>
<organism evidence="4 5">
    <name type="scientific">Fraxinus pennsylvanica</name>
    <dbReference type="NCBI Taxonomy" id="56036"/>
    <lineage>
        <taxon>Eukaryota</taxon>
        <taxon>Viridiplantae</taxon>
        <taxon>Streptophyta</taxon>
        <taxon>Embryophyta</taxon>
        <taxon>Tracheophyta</taxon>
        <taxon>Spermatophyta</taxon>
        <taxon>Magnoliopsida</taxon>
        <taxon>eudicotyledons</taxon>
        <taxon>Gunneridae</taxon>
        <taxon>Pentapetalae</taxon>
        <taxon>asterids</taxon>
        <taxon>lamiids</taxon>
        <taxon>Lamiales</taxon>
        <taxon>Oleaceae</taxon>
        <taxon>Oleeae</taxon>
        <taxon>Fraxinus</taxon>
    </lineage>
</organism>
<evidence type="ECO:0000313" key="4">
    <source>
        <dbReference type="EMBL" id="CAI9784279.1"/>
    </source>
</evidence>
<dbReference type="InterPro" id="IPR032675">
    <property type="entry name" value="LRR_dom_sf"/>
</dbReference>
<protein>
    <submittedName>
        <fullName evidence="4">Uncharacterized protein</fullName>
    </submittedName>
</protein>
<keyword evidence="1" id="KW-0433">Leucine-rich repeat</keyword>
<dbReference type="InterPro" id="IPR001611">
    <property type="entry name" value="Leu-rich_rpt"/>
</dbReference>
<name>A0AAD2ABB5_9LAMI</name>
<accession>A0AAD2ABB5</accession>
<keyword evidence="3" id="KW-0325">Glycoprotein</keyword>
<sequence length="103" mass="11189">MILTDLSFNKLSGPIPDYLFGLSDVDHIEIQGSGLSGPIPSRIASMAILSDLRISDLKGNNESTFPLLSNNSNFKNIILRSCNIIGQLPKDLGKMSDLKVMLV</sequence>
<evidence type="ECO:0000313" key="5">
    <source>
        <dbReference type="Proteomes" id="UP000834106"/>
    </source>
</evidence>
<dbReference type="Gene3D" id="3.80.10.10">
    <property type="entry name" value="Ribonuclease Inhibitor"/>
    <property type="match status" value="1"/>
</dbReference>
<dbReference type="AlphaFoldDB" id="A0AAD2ABB5"/>
<dbReference type="EMBL" id="OU503055">
    <property type="protein sequence ID" value="CAI9784279.1"/>
    <property type="molecule type" value="Genomic_DNA"/>
</dbReference>
<gene>
    <name evidence="4" type="ORF">FPE_LOCUS31709</name>
</gene>